<feature type="chain" id="PRO_5037953151" evidence="2">
    <location>
        <begin position="26"/>
        <end position="178"/>
    </location>
</feature>
<evidence type="ECO:0000256" key="2">
    <source>
        <dbReference type="SAM" id="SignalP"/>
    </source>
</evidence>
<dbReference type="AlphaFoldDB" id="A0A975AST8"/>
<evidence type="ECO:0000313" key="5">
    <source>
        <dbReference type="Proteomes" id="UP000639274"/>
    </source>
</evidence>
<dbReference type="RefSeq" id="WP_200614019.1">
    <property type="nucleotide sequence ID" value="NZ_CP071518.1"/>
</dbReference>
<keyword evidence="2" id="KW-0732">Signal</keyword>
<feature type="signal peptide" evidence="2">
    <location>
        <begin position="1"/>
        <end position="25"/>
    </location>
</feature>
<dbReference type="KEGG" id="lsf:I8J32_000135"/>
<proteinExistence type="predicted"/>
<dbReference type="Pfam" id="PF14467">
    <property type="entry name" value="DUF4426"/>
    <property type="match status" value="1"/>
</dbReference>
<dbReference type="InterPro" id="IPR025218">
    <property type="entry name" value="DUF4426"/>
</dbReference>
<dbReference type="Proteomes" id="UP000639274">
    <property type="component" value="Chromosome"/>
</dbReference>
<sequence>MRPNPVAACAIILMGLALTSCGGDAAPASVATAPTPATGGVAPPPSPPATPGASQEAVSRIGDVTVRASVLPTQALSDEVARTYGLTRSPGTVMLLVGVRQGPEAQEVALPATITAVATELGGRRHEIALRELRSGDLLDYVGTLDISPPETLRFDVTVVREGGARSDMQFTREFYPQ</sequence>
<accession>A0A975AST8</accession>
<name>A0A975AST8_9GAMM</name>
<feature type="region of interest" description="Disordered" evidence="1">
    <location>
        <begin position="36"/>
        <end position="58"/>
    </location>
</feature>
<dbReference type="PROSITE" id="PS51257">
    <property type="entry name" value="PROKAR_LIPOPROTEIN"/>
    <property type="match status" value="1"/>
</dbReference>
<dbReference type="Gene3D" id="2.60.40.3340">
    <property type="entry name" value="Domain of unknown function DUF4426"/>
    <property type="match status" value="1"/>
</dbReference>
<evidence type="ECO:0000259" key="3">
    <source>
        <dbReference type="Pfam" id="PF14467"/>
    </source>
</evidence>
<organism evidence="4 5">
    <name type="scientific">Agrilutibacter solisilvae</name>
    <dbReference type="NCBI Taxonomy" id="2763317"/>
    <lineage>
        <taxon>Bacteria</taxon>
        <taxon>Pseudomonadati</taxon>
        <taxon>Pseudomonadota</taxon>
        <taxon>Gammaproteobacteria</taxon>
        <taxon>Lysobacterales</taxon>
        <taxon>Lysobacteraceae</taxon>
        <taxon>Agrilutibacter</taxon>
    </lineage>
</organism>
<keyword evidence="5" id="KW-1185">Reference proteome</keyword>
<evidence type="ECO:0000256" key="1">
    <source>
        <dbReference type="SAM" id="MobiDB-lite"/>
    </source>
</evidence>
<protein>
    <submittedName>
        <fullName evidence="4">DUF4426 domain-containing protein</fullName>
    </submittedName>
</protein>
<feature type="domain" description="DUF4426" evidence="3">
    <location>
        <begin position="60"/>
        <end position="177"/>
    </location>
</feature>
<evidence type="ECO:0000313" key="4">
    <source>
        <dbReference type="EMBL" id="QSX78414.1"/>
    </source>
</evidence>
<dbReference type="EMBL" id="CP071518">
    <property type="protein sequence ID" value="QSX78414.1"/>
    <property type="molecule type" value="Genomic_DNA"/>
</dbReference>
<gene>
    <name evidence="4" type="ORF">I8J32_000135</name>
</gene>
<reference evidence="4 5" key="1">
    <citation type="submission" date="2021-03" db="EMBL/GenBank/DDBJ databases">
        <title>Lysobacter sp. nov. isolated from soil of gangwondo yeongwol, south Korea.</title>
        <authorList>
            <person name="Kim K.R."/>
            <person name="Kim K.H."/>
            <person name="Jeon C.O."/>
        </authorList>
    </citation>
    <scope>NUCLEOTIDE SEQUENCE [LARGE SCALE GENOMIC DNA]</scope>
    <source>
        <strain evidence="4 5">R19</strain>
    </source>
</reference>